<dbReference type="PANTHER" id="PTHR34596:SF2">
    <property type="entry name" value="CHITOPORIN"/>
    <property type="match status" value="1"/>
</dbReference>
<dbReference type="PANTHER" id="PTHR34596">
    <property type="entry name" value="CHITOPORIN"/>
    <property type="match status" value="1"/>
</dbReference>
<evidence type="ECO:0000256" key="3">
    <source>
        <dbReference type="ARBA" id="ARBA00022729"/>
    </source>
</evidence>
<reference evidence="5 6" key="1">
    <citation type="submission" date="2016-01" db="EMBL/GenBank/DDBJ databases">
        <title>Annotation of Pseudomonas oryzihabitans USDA-ARS-USMARC-56511.</title>
        <authorList>
            <person name="Harhay G.P."/>
            <person name="Harhay D.M."/>
            <person name="Smith T.P.L."/>
            <person name="Bono J.L."/>
            <person name="Heaton M.P."/>
            <person name="Clawson M.L."/>
            <person name="Chitko-Mckown C.G."/>
            <person name="Capik S.F."/>
            <person name="DeDonder K.D."/>
            <person name="Apley M.D."/>
            <person name="Lubbers B.V."/>
            <person name="White B.J."/>
            <person name="Larson R.L."/>
        </authorList>
    </citation>
    <scope>NUCLEOTIDE SEQUENCE [LARGE SCALE GENOMIC DNA]</scope>
    <source>
        <strain evidence="5 6">USDA-ARS-USMARC-56511</strain>
    </source>
</reference>
<evidence type="ECO:0000256" key="4">
    <source>
        <dbReference type="SAM" id="SignalP"/>
    </source>
</evidence>
<keyword evidence="3 4" id="KW-0732">Signal</keyword>
<dbReference type="AlphaFoldDB" id="A0A0U4XVS8"/>
<dbReference type="GO" id="GO:0015288">
    <property type="term" value="F:porin activity"/>
    <property type="evidence" value="ECO:0007669"/>
    <property type="project" value="TreeGrafter"/>
</dbReference>
<organism evidence="5 6">
    <name type="scientific">Pseudomonas oryzihabitans</name>
    <dbReference type="NCBI Taxonomy" id="47885"/>
    <lineage>
        <taxon>Bacteria</taxon>
        <taxon>Pseudomonadati</taxon>
        <taxon>Pseudomonadota</taxon>
        <taxon>Gammaproteobacteria</taxon>
        <taxon>Pseudomonadales</taxon>
        <taxon>Pseudomonadaceae</taxon>
        <taxon>Pseudomonas</taxon>
    </lineage>
</organism>
<dbReference type="Proteomes" id="UP000064137">
    <property type="component" value="Chromosome"/>
</dbReference>
<dbReference type="RefSeq" id="WP_059315757.1">
    <property type="nucleotide sequence ID" value="NZ_CP013987.1"/>
</dbReference>
<dbReference type="OrthoDB" id="6759120at2"/>
<gene>
    <name evidence="5" type="ORF">APT59_15995</name>
</gene>
<feature type="chain" id="PRO_5006854344" evidence="4">
    <location>
        <begin position="31"/>
        <end position="451"/>
    </location>
</feature>
<evidence type="ECO:0000256" key="2">
    <source>
        <dbReference type="ARBA" id="ARBA00022448"/>
    </source>
</evidence>
<sequence>MTLSLFSPFARQSVWLLGVPGLLLTGAALASQQSDAKGFVEDGDLTLLLRNYYYLRQNEGDGHGAEARNSRDPRSWTQAFLLNYTSGFTQGTVGVGVDAYGYLGLKLDGGDGHANTPNMPVDGDGSQRSEFSKGGAAVKLRVSNTVLKYGDQQPTAPVLAAGGNWLFPQTARGWSLVSQEVDHLVLEGGHFTAATAPRTTGSDGGIFAGYAGVEAASASYAGGVYKFSDHFSASLYAGHFEDVWDQYYGNLNYVLPLAAGRSLTLDANLYRTLDAGSAKAGSIANTAGSLAAAFQTGAHTFTLIHQRIHGDQPFDYAVFGAPLPGSFGDSILLGNSMQFSDFNGPGERSWQVRYDLDMESYGVPGLNLMVRHTRGSGIDGTRMAADSAYAGLYGDGDKEHETDLEAKYVLQDGPAKDLSFRLRQAWHSGSQSTGGTVAETRLITEYPLNIL</sequence>
<comment type="similarity">
    <text evidence="1">Belongs to the outer membrane porin (Opr) (TC 1.B.25) family.</text>
</comment>
<dbReference type="EMBL" id="CP013987">
    <property type="protein sequence ID" value="ALZ85625.1"/>
    <property type="molecule type" value="Genomic_DNA"/>
</dbReference>
<proteinExistence type="inferred from homology"/>
<evidence type="ECO:0000313" key="5">
    <source>
        <dbReference type="EMBL" id="ALZ85625.1"/>
    </source>
</evidence>
<evidence type="ECO:0000256" key="1">
    <source>
        <dbReference type="ARBA" id="ARBA00009075"/>
    </source>
</evidence>
<dbReference type="Gene3D" id="2.40.160.10">
    <property type="entry name" value="Porin"/>
    <property type="match status" value="1"/>
</dbReference>
<protein>
    <submittedName>
        <fullName evidence="5">Porin</fullName>
    </submittedName>
</protein>
<dbReference type="InterPro" id="IPR005318">
    <property type="entry name" value="OM_porin_bac"/>
</dbReference>
<name>A0A0U4XVS8_9PSED</name>
<dbReference type="Pfam" id="PF03573">
    <property type="entry name" value="OprD"/>
    <property type="match status" value="1"/>
</dbReference>
<evidence type="ECO:0000313" key="6">
    <source>
        <dbReference type="Proteomes" id="UP000064137"/>
    </source>
</evidence>
<dbReference type="GO" id="GO:0016020">
    <property type="term" value="C:membrane"/>
    <property type="evidence" value="ECO:0007669"/>
    <property type="project" value="InterPro"/>
</dbReference>
<accession>A0A0U4XVS8</accession>
<dbReference type="KEGG" id="por:APT59_15995"/>
<dbReference type="InterPro" id="IPR023614">
    <property type="entry name" value="Porin_dom_sf"/>
</dbReference>
<keyword evidence="2" id="KW-0813">Transport</keyword>
<feature type="signal peptide" evidence="4">
    <location>
        <begin position="1"/>
        <end position="30"/>
    </location>
</feature>